<organism evidence="2 3">
    <name type="scientific">Ilex paraguariensis</name>
    <name type="common">yerba mate</name>
    <dbReference type="NCBI Taxonomy" id="185542"/>
    <lineage>
        <taxon>Eukaryota</taxon>
        <taxon>Viridiplantae</taxon>
        <taxon>Streptophyta</taxon>
        <taxon>Embryophyta</taxon>
        <taxon>Tracheophyta</taxon>
        <taxon>Spermatophyta</taxon>
        <taxon>Magnoliopsida</taxon>
        <taxon>eudicotyledons</taxon>
        <taxon>Gunneridae</taxon>
        <taxon>Pentapetalae</taxon>
        <taxon>asterids</taxon>
        <taxon>campanulids</taxon>
        <taxon>Aquifoliales</taxon>
        <taxon>Aquifoliaceae</taxon>
        <taxon>Ilex</taxon>
    </lineage>
</organism>
<feature type="region of interest" description="Disordered" evidence="1">
    <location>
        <begin position="41"/>
        <end position="66"/>
    </location>
</feature>
<dbReference type="Pfam" id="PF07816">
    <property type="entry name" value="DUF1645"/>
    <property type="match status" value="1"/>
</dbReference>
<dbReference type="AlphaFoldDB" id="A0ABC8SAQ7"/>
<evidence type="ECO:0000313" key="2">
    <source>
        <dbReference type="EMBL" id="CAK9154289.1"/>
    </source>
</evidence>
<keyword evidence="3" id="KW-1185">Reference proteome</keyword>
<comment type="caution">
    <text evidence="2">The sequence shown here is derived from an EMBL/GenBank/DDBJ whole genome shotgun (WGS) entry which is preliminary data.</text>
</comment>
<dbReference type="EMBL" id="CAUOFW020002503">
    <property type="protein sequence ID" value="CAK9154289.1"/>
    <property type="molecule type" value="Genomic_DNA"/>
</dbReference>
<proteinExistence type="predicted"/>
<dbReference type="PANTHER" id="PTHR33095">
    <property type="entry name" value="OS07G0619500 PROTEIN"/>
    <property type="match status" value="1"/>
</dbReference>
<dbReference type="InterPro" id="IPR012442">
    <property type="entry name" value="DUF1645_plant"/>
</dbReference>
<feature type="region of interest" description="Disordered" evidence="1">
    <location>
        <begin position="132"/>
        <end position="156"/>
    </location>
</feature>
<gene>
    <name evidence="2" type="ORF">ILEXP_LOCUS22603</name>
</gene>
<protein>
    <submittedName>
        <fullName evidence="2">Uncharacterized protein</fullName>
    </submittedName>
</protein>
<feature type="region of interest" description="Disordered" evidence="1">
    <location>
        <begin position="170"/>
        <end position="275"/>
    </location>
</feature>
<evidence type="ECO:0000256" key="1">
    <source>
        <dbReference type="SAM" id="MobiDB-lite"/>
    </source>
</evidence>
<sequence>MEEQKQLELHESHDDLSVCPSFNSYSSGRLADIAVRVSEELRHESELGDNEAQRIDSSNDRNGEQDDDFEFALVRGDTDALADEIFYDGQIRPVFPIFNRDLLENDADDREIKASDDVSSIRIPLRNLFVREREEGEHEPEPPSSSSSEVDELESVPEGTYCVWRPKVVESSPSECKKSNSTGSASKRWKIRDLLRRSNSDGKDSFVFLTPKAREEKHPKEKKNTGEFVKVSGEPKSSSSSSSSSAHESLSKSPANRSRRRRRLLMRFSMYGTER</sequence>
<reference evidence="2 3" key="1">
    <citation type="submission" date="2024-02" db="EMBL/GenBank/DDBJ databases">
        <authorList>
            <person name="Vignale AGUSTIN F."/>
            <person name="Sosa J E."/>
            <person name="Modenutti C."/>
        </authorList>
    </citation>
    <scope>NUCLEOTIDE SEQUENCE [LARGE SCALE GENOMIC DNA]</scope>
</reference>
<dbReference type="Proteomes" id="UP001642360">
    <property type="component" value="Unassembled WGS sequence"/>
</dbReference>
<feature type="compositionally biased region" description="Basic and acidic residues" evidence="1">
    <location>
        <begin position="191"/>
        <end position="204"/>
    </location>
</feature>
<feature type="compositionally biased region" description="Low complexity" evidence="1">
    <location>
        <begin position="266"/>
        <end position="275"/>
    </location>
</feature>
<feature type="compositionally biased region" description="Basic and acidic residues" evidence="1">
    <location>
        <begin position="132"/>
        <end position="141"/>
    </location>
</feature>
<dbReference type="PANTHER" id="PTHR33095:SF127">
    <property type="entry name" value="OS05G0578100 PROTEIN"/>
    <property type="match status" value="1"/>
</dbReference>
<accession>A0ABC8SAQ7</accession>
<feature type="compositionally biased region" description="Basic and acidic residues" evidence="1">
    <location>
        <begin position="212"/>
        <end position="225"/>
    </location>
</feature>
<feature type="compositionally biased region" description="Basic and acidic residues" evidence="1">
    <location>
        <begin position="41"/>
        <end position="64"/>
    </location>
</feature>
<evidence type="ECO:0000313" key="3">
    <source>
        <dbReference type="Proteomes" id="UP001642360"/>
    </source>
</evidence>
<name>A0ABC8SAQ7_9AQUA</name>
<feature type="compositionally biased region" description="Low complexity" evidence="1">
    <location>
        <begin position="232"/>
        <end position="255"/>
    </location>
</feature>
<feature type="compositionally biased region" description="Polar residues" evidence="1">
    <location>
        <begin position="171"/>
        <end position="185"/>
    </location>
</feature>